<proteinExistence type="predicted"/>
<keyword evidence="4" id="KW-1185">Reference proteome</keyword>
<dbReference type="SUPFAM" id="SSF74924">
    <property type="entry name" value="Cap-Gly domain"/>
    <property type="match status" value="1"/>
</dbReference>
<evidence type="ECO:0000256" key="1">
    <source>
        <dbReference type="SAM" id="MobiDB-lite"/>
    </source>
</evidence>
<feature type="compositionally biased region" description="Low complexity" evidence="1">
    <location>
        <begin position="120"/>
        <end position="137"/>
    </location>
</feature>
<dbReference type="SMART" id="SM01052">
    <property type="entry name" value="CAP_GLY"/>
    <property type="match status" value="1"/>
</dbReference>
<dbReference type="PROSITE" id="PS00845">
    <property type="entry name" value="CAP_GLY_1"/>
    <property type="match status" value="1"/>
</dbReference>
<organism evidence="3">
    <name type="scientific">Mytilinidion resinicola</name>
    <dbReference type="NCBI Taxonomy" id="574789"/>
    <lineage>
        <taxon>Eukaryota</taxon>
        <taxon>Fungi</taxon>
        <taxon>Dikarya</taxon>
        <taxon>Ascomycota</taxon>
        <taxon>Pezizomycotina</taxon>
        <taxon>Dothideomycetes</taxon>
        <taxon>Pleosporomycetidae</taxon>
        <taxon>Mytilinidiales</taxon>
        <taxon>Mytilinidiaceae</taxon>
        <taxon>Mytilinidion</taxon>
    </lineage>
</organism>
<accession>A0A6A6Y4B3</accession>
<dbReference type="InterPro" id="IPR036859">
    <property type="entry name" value="CAP-Gly_dom_sf"/>
</dbReference>
<gene>
    <name evidence="3 5" type="ORF">BDZ99DRAFT_426855</name>
</gene>
<dbReference type="AlphaFoldDB" id="A0A6A6Y4B3"/>
<dbReference type="Pfam" id="PF01302">
    <property type="entry name" value="CAP_GLY"/>
    <property type="match status" value="1"/>
</dbReference>
<feature type="domain" description="CAP-Gly" evidence="2">
    <location>
        <begin position="24"/>
        <end position="66"/>
    </location>
</feature>
<evidence type="ECO:0000313" key="3">
    <source>
        <dbReference type="EMBL" id="KAF2803490.1"/>
    </source>
</evidence>
<dbReference type="Gene3D" id="2.30.30.190">
    <property type="entry name" value="CAP Gly-rich-like domain"/>
    <property type="match status" value="1"/>
</dbReference>
<reference evidence="3 5" key="1">
    <citation type="journal article" date="2020" name="Stud. Mycol.">
        <title>101 Dothideomycetes genomes: a test case for predicting lifestyles and emergence of pathogens.</title>
        <authorList>
            <person name="Haridas S."/>
            <person name="Albert R."/>
            <person name="Binder M."/>
            <person name="Bloem J."/>
            <person name="Labutti K."/>
            <person name="Salamov A."/>
            <person name="Andreopoulos B."/>
            <person name="Baker S."/>
            <person name="Barry K."/>
            <person name="Bills G."/>
            <person name="Bluhm B."/>
            <person name="Cannon C."/>
            <person name="Castanera R."/>
            <person name="Culley D."/>
            <person name="Daum C."/>
            <person name="Ezra D."/>
            <person name="Gonzalez J."/>
            <person name="Henrissat B."/>
            <person name="Kuo A."/>
            <person name="Liang C."/>
            <person name="Lipzen A."/>
            <person name="Lutzoni F."/>
            <person name="Magnuson J."/>
            <person name="Mondo S."/>
            <person name="Nolan M."/>
            <person name="Ohm R."/>
            <person name="Pangilinan J."/>
            <person name="Park H.-J."/>
            <person name="Ramirez L."/>
            <person name="Alfaro M."/>
            <person name="Sun H."/>
            <person name="Tritt A."/>
            <person name="Yoshinaga Y."/>
            <person name="Zwiers L.-H."/>
            <person name="Turgeon B."/>
            <person name="Goodwin S."/>
            <person name="Spatafora J."/>
            <person name="Crous P."/>
            <person name="Grigoriev I."/>
        </authorList>
    </citation>
    <scope>NUCLEOTIDE SEQUENCE</scope>
    <source>
        <strain evidence="3 5">CBS 304.34</strain>
    </source>
</reference>
<dbReference type="GeneID" id="54458025"/>
<feature type="region of interest" description="Disordered" evidence="1">
    <location>
        <begin position="81"/>
        <end position="137"/>
    </location>
</feature>
<dbReference type="Proteomes" id="UP000504636">
    <property type="component" value="Unplaced"/>
</dbReference>
<evidence type="ECO:0000313" key="4">
    <source>
        <dbReference type="Proteomes" id="UP000504636"/>
    </source>
</evidence>
<reference evidence="5" key="2">
    <citation type="submission" date="2020-04" db="EMBL/GenBank/DDBJ databases">
        <authorList>
            <consortium name="NCBI Genome Project"/>
        </authorList>
    </citation>
    <scope>NUCLEOTIDE SEQUENCE</scope>
    <source>
        <strain evidence="5">CBS 304.34</strain>
    </source>
</reference>
<dbReference type="PANTHER" id="PTHR18916">
    <property type="entry name" value="DYNACTIN 1-RELATED MICROTUBULE-BINDING"/>
    <property type="match status" value="1"/>
</dbReference>
<dbReference type="EMBL" id="MU003717">
    <property type="protein sequence ID" value="KAF2803490.1"/>
    <property type="molecule type" value="Genomic_DNA"/>
</dbReference>
<dbReference type="RefSeq" id="XP_033570454.1">
    <property type="nucleotide sequence ID" value="XM_033717132.1"/>
</dbReference>
<protein>
    <recommendedName>
        <fullName evidence="2">CAP-Gly domain-containing protein</fullName>
    </recommendedName>
</protein>
<feature type="non-terminal residue" evidence="3">
    <location>
        <position position="137"/>
    </location>
</feature>
<sequence>MSDFKVGQTVALLDGRQAVIRFIGTLHIADGQFIGVEFADPSGKNDGSVRGERYFDCPPNHGMFMRASNIAEVIIDAPKLAPKVKPRPASGSQSPLKKPAPRASRQSMAPPPTRRTSIVPTTSSAATSRPTSSRPAP</sequence>
<evidence type="ECO:0000259" key="2">
    <source>
        <dbReference type="PROSITE" id="PS50245"/>
    </source>
</evidence>
<reference evidence="5" key="3">
    <citation type="submission" date="2025-04" db="UniProtKB">
        <authorList>
            <consortium name="RefSeq"/>
        </authorList>
    </citation>
    <scope>IDENTIFICATION</scope>
    <source>
        <strain evidence="5">CBS 304.34</strain>
    </source>
</reference>
<name>A0A6A6Y4B3_9PEZI</name>
<evidence type="ECO:0000313" key="5">
    <source>
        <dbReference type="RefSeq" id="XP_033570454.1"/>
    </source>
</evidence>
<dbReference type="InterPro" id="IPR000938">
    <property type="entry name" value="CAP-Gly_domain"/>
</dbReference>
<dbReference type="OrthoDB" id="5295208at2759"/>
<dbReference type="PROSITE" id="PS50245">
    <property type="entry name" value="CAP_GLY_2"/>
    <property type="match status" value="1"/>
</dbReference>